<sequence length="348" mass="37716">MRDESRRPKPVNITVMGSGSWGTALAKVAANKGHSVVLWCRDEKQAELISKSGKNDRYLPDVDLPPNITPTSDLVSAMKHSNMWIMAVPTQASRSLLSKLRSIENDMDEISICNVAKGIEINTLKRVSQIVQELTPKCKYTVLSGPSHAEEVVKGLPTAVVVASDHQEETSLWQDILTGETFRIYSSEDVCGVETGGALKNVIAIASGLAHRMEMGDNATAALVSRGLAEIMRLAVAMGSHPITLAGLAGIGDLMVTAYSRHSRNFRLGMALGEGLSLEEAIETLGQVAEGAYTVKAAVELGKKLKVELPISESVYQVLYEGLSPKEAIRELISRDPKPEYPPHIFQE</sequence>
<keyword evidence="13" id="KW-1185">Reference proteome</keyword>
<evidence type="ECO:0000256" key="2">
    <source>
        <dbReference type="ARBA" id="ARBA00022516"/>
    </source>
</evidence>
<dbReference type="Pfam" id="PF01210">
    <property type="entry name" value="NAD_Gly3P_dh_N"/>
    <property type="match status" value="1"/>
</dbReference>
<feature type="binding site" evidence="7">
    <location>
        <position position="145"/>
    </location>
    <ligand>
        <name>sn-glycerol 3-phosphate</name>
        <dbReference type="ChEBI" id="CHEBI:57597"/>
    </ligand>
</feature>
<keyword evidence="7" id="KW-0547">Nucleotide-binding</keyword>
<keyword evidence="6 7" id="KW-1208">Phospholipid metabolism</keyword>
<dbReference type="SUPFAM" id="SSF48179">
    <property type="entry name" value="6-phosphogluconate dehydrogenase C-terminal domain-like"/>
    <property type="match status" value="1"/>
</dbReference>
<feature type="binding site" evidence="7">
    <location>
        <position position="200"/>
    </location>
    <ligand>
        <name>sn-glycerol 3-phosphate</name>
        <dbReference type="ChEBI" id="CHEBI:57597"/>
    </ligand>
</feature>
<dbReference type="HAMAP" id="MF_00394">
    <property type="entry name" value="NAD_Glyc3P_dehydrog"/>
    <property type="match status" value="1"/>
</dbReference>
<keyword evidence="5 7" id="KW-0594">Phospholipid biosynthesis</keyword>
<proteinExistence type="inferred from homology"/>
<dbReference type="EC" id="1.1.1.94" evidence="7"/>
<evidence type="ECO:0000256" key="5">
    <source>
        <dbReference type="ARBA" id="ARBA00023209"/>
    </source>
</evidence>
<keyword evidence="4 7" id="KW-0443">Lipid metabolism</keyword>
<comment type="similarity">
    <text evidence="1 7 8">Belongs to the NAD-dependent glycerol-3-phosphate dehydrogenase family.</text>
</comment>
<feature type="binding site" evidence="7">
    <location>
        <position position="263"/>
    </location>
    <ligand>
        <name>sn-glycerol 3-phosphate</name>
        <dbReference type="ChEBI" id="CHEBI:57597"/>
    </ligand>
</feature>
<feature type="binding site" evidence="7">
    <location>
        <position position="117"/>
    </location>
    <ligand>
        <name>NADPH</name>
        <dbReference type="ChEBI" id="CHEBI:57783"/>
    </ligand>
</feature>
<evidence type="ECO:0000256" key="7">
    <source>
        <dbReference type="HAMAP-Rule" id="MF_00394"/>
    </source>
</evidence>
<feature type="binding site" evidence="7">
    <location>
        <position position="264"/>
    </location>
    <ligand>
        <name>sn-glycerol 3-phosphate</name>
        <dbReference type="ChEBI" id="CHEBI:57597"/>
    </ligand>
</feature>
<dbReference type="Gene3D" id="1.10.1040.10">
    <property type="entry name" value="N-(1-d-carboxylethyl)-l-norvaline Dehydrogenase, domain 2"/>
    <property type="match status" value="1"/>
</dbReference>
<keyword evidence="2 7" id="KW-0444">Lipid biosynthesis</keyword>
<organism evidence="12 13">
    <name type="scientific">Dethiosulfovibrio marinus</name>
    <dbReference type="NCBI Taxonomy" id="133532"/>
    <lineage>
        <taxon>Bacteria</taxon>
        <taxon>Thermotogati</taxon>
        <taxon>Synergistota</taxon>
        <taxon>Synergistia</taxon>
        <taxon>Synergistales</taxon>
        <taxon>Dethiosulfovibrionaceae</taxon>
        <taxon>Dethiosulfovibrio</taxon>
    </lineage>
</organism>
<dbReference type="InterPro" id="IPR011128">
    <property type="entry name" value="G3P_DH_NAD-dep_N"/>
</dbReference>
<evidence type="ECO:0000256" key="6">
    <source>
        <dbReference type="ARBA" id="ARBA00023264"/>
    </source>
</evidence>
<dbReference type="PANTHER" id="PTHR11728:SF1">
    <property type="entry name" value="GLYCEROL-3-PHOSPHATE DEHYDROGENASE [NAD(+)] 2, CHLOROPLASTIC"/>
    <property type="match status" value="1"/>
</dbReference>
<dbReference type="NCBIfam" id="NF000940">
    <property type="entry name" value="PRK00094.1-2"/>
    <property type="match status" value="1"/>
</dbReference>
<feature type="domain" description="Glycerol-3-phosphate dehydrogenase NAD-dependent C-terminal" evidence="11">
    <location>
        <begin position="189"/>
        <end position="329"/>
    </location>
</feature>
<comment type="caution">
    <text evidence="12">The sequence shown here is derived from an EMBL/GenBank/DDBJ whole genome shotgun (WGS) entry which is preliminary data.</text>
</comment>
<comment type="catalytic activity">
    <reaction evidence="7 9">
        <text>sn-glycerol 3-phosphate + NADP(+) = dihydroxyacetone phosphate + NADPH + H(+)</text>
        <dbReference type="Rhea" id="RHEA:11096"/>
        <dbReference type="ChEBI" id="CHEBI:15378"/>
        <dbReference type="ChEBI" id="CHEBI:57597"/>
        <dbReference type="ChEBI" id="CHEBI:57642"/>
        <dbReference type="ChEBI" id="CHEBI:57783"/>
        <dbReference type="ChEBI" id="CHEBI:58349"/>
        <dbReference type="EC" id="1.1.1.94"/>
    </reaction>
</comment>
<evidence type="ECO:0000256" key="8">
    <source>
        <dbReference type="RuleBase" id="RU000437"/>
    </source>
</evidence>
<dbReference type="PRINTS" id="PR00077">
    <property type="entry name" value="GPDHDRGNASE"/>
</dbReference>
<dbReference type="Proteomes" id="UP001200430">
    <property type="component" value="Unassembled WGS sequence"/>
</dbReference>
<dbReference type="InterPro" id="IPR006109">
    <property type="entry name" value="G3P_DH_NAD-dep_C"/>
</dbReference>
<dbReference type="Gene3D" id="3.40.50.720">
    <property type="entry name" value="NAD(P)-binding Rossmann-like Domain"/>
    <property type="match status" value="1"/>
</dbReference>
<feature type="binding site" evidence="7">
    <location>
        <position position="265"/>
    </location>
    <ligand>
        <name>sn-glycerol 3-phosphate</name>
        <dbReference type="ChEBI" id="CHEBI:57597"/>
    </ligand>
</feature>
<dbReference type="PIRSF" id="PIRSF000114">
    <property type="entry name" value="Glycerol-3-P_dh"/>
    <property type="match status" value="1"/>
</dbReference>
<feature type="binding site" evidence="7">
    <location>
        <position position="147"/>
    </location>
    <ligand>
        <name>sn-glycerol 3-phosphate</name>
        <dbReference type="ChEBI" id="CHEBI:57597"/>
    </ligand>
</feature>
<keyword evidence="3 7" id="KW-0560">Oxidoreductase</keyword>
<comment type="caution">
    <text evidence="7">Lacks conserved residue(s) required for the propagation of feature annotation.</text>
</comment>
<comment type="function">
    <text evidence="7">Catalyzes the reduction of the glycolytic intermediate dihydroxyacetone phosphate (DHAP) to sn-glycerol 3-phosphate (G3P), the key precursor for phospholipid synthesis.</text>
</comment>
<comment type="catalytic activity">
    <reaction evidence="7">
        <text>sn-glycerol 3-phosphate + NAD(+) = dihydroxyacetone phosphate + NADH + H(+)</text>
        <dbReference type="Rhea" id="RHEA:11092"/>
        <dbReference type="ChEBI" id="CHEBI:15378"/>
        <dbReference type="ChEBI" id="CHEBI:57540"/>
        <dbReference type="ChEBI" id="CHEBI:57597"/>
        <dbReference type="ChEBI" id="CHEBI:57642"/>
        <dbReference type="ChEBI" id="CHEBI:57945"/>
        <dbReference type="EC" id="1.1.1.94"/>
    </reaction>
</comment>
<gene>
    <name evidence="7" type="primary">gpsA</name>
    <name evidence="12" type="ORF">L2W38_09090</name>
</gene>
<comment type="pathway">
    <text evidence="7">Membrane lipid metabolism; glycerophospholipid metabolism.</text>
</comment>
<name>A0ABS9EP51_9BACT</name>
<evidence type="ECO:0000256" key="9">
    <source>
        <dbReference type="RuleBase" id="RU000439"/>
    </source>
</evidence>
<feature type="binding site" evidence="7">
    <location>
        <position position="264"/>
    </location>
    <ligand>
        <name>NADPH</name>
        <dbReference type="ChEBI" id="CHEBI:57783"/>
    </ligand>
</feature>
<dbReference type="InterPro" id="IPR008927">
    <property type="entry name" value="6-PGluconate_DH-like_C_sf"/>
</dbReference>
<feature type="binding site" evidence="7">
    <location>
        <position position="253"/>
    </location>
    <ligand>
        <name>sn-glycerol 3-phosphate</name>
        <dbReference type="ChEBI" id="CHEBI:57597"/>
    </ligand>
</feature>
<dbReference type="NCBIfam" id="NF000942">
    <property type="entry name" value="PRK00094.1-4"/>
    <property type="match status" value="1"/>
</dbReference>
<keyword evidence="7" id="KW-0963">Cytoplasm</keyword>
<dbReference type="SUPFAM" id="SSF51735">
    <property type="entry name" value="NAD(P)-binding Rossmann-fold domains"/>
    <property type="match status" value="1"/>
</dbReference>
<keyword evidence="7" id="KW-0521">NADP</keyword>
<dbReference type="InterPro" id="IPR013328">
    <property type="entry name" value="6PGD_dom2"/>
</dbReference>
<evidence type="ECO:0000313" key="13">
    <source>
        <dbReference type="Proteomes" id="UP001200430"/>
    </source>
</evidence>
<reference evidence="12 13" key="1">
    <citation type="submission" date="2022-01" db="EMBL/GenBank/DDBJ databases">
        <title>Dethiosulfovibrio faecalis sp. nov., a novel proteolytic, non-sulfur-reducing bacterium isolated from a marine aquaculture solid waste bioreactor.</title>
        <authorList>
            <person name="Grabowski S."/>
            <person name="Apolinario E."/>
            <person name="Schneider N."/>
            <person name="Marshall C.W."/>
            <person name="Sowers K.R."/>
        </authorList>
    </citation>
    <scope>NUCLEOTIDE SEQUENCE [LARGE SCALE GENOMIC DNA]</scope>
    <source>
        <strain evidence="12 13">DSM 12537</strain>
    </source>
</reference>
<feature type="binding site" evidence="7">
    <location>
        <position position="21"/>
    </location>
    <ligand>
        <name>NADPH</name>
        <dbReference type="ChEBI" id="CHEBI:57783"/>
    </ligand>
</feature>
<dbReference type="RefSeq" id="WP_236099688.1">
    <property type="nucleotide sequence ID" value="NZ_JAKGUD010000009.1"/>
</dbReference>
<feature type="binding site" evidence="7">
    <location>
        <position position="117"/>
    </location>
    <ligand>
        <name>sn-glycerol 3-phosphate</name>
        <dbReference type="ChEBI" id="CHEBI:57597"/>
    </ligand>
</feature>
<dbReference type="InterPro" id="IPR036291">
    <property type="entry name" value="NAD(P)-bd_dom_sf"/>
</dbReference>
<dbReference type="Pfam" id="PF07479">
    <property type="entry name" value="NAD_Gly3P_dh_C"/>
    <property type="match status" value="1"/>
</dbReference>
<feature type="binding site" evidence="7">
    <location>
        <position position="288"/>
    </location>
    <ligand>
        <name>NADPH</name>
        <dbReference type="ChEBI" id="CHEBI:57783"/>
    </ligand>
</feature>
<dbReference type="PANTHER" id="PTHR11728">
    <property type="entry name" value="GLYCEROL-3-PHOSPHATE DEHYDROGENASE"/>
    <property type="match status" value="1"/>
</dbReference>
<feature type="binding site" evidence="7">
    <location>
        <position position="20"/>
    </location>
    <ligand>
        <name>NADPH</name>
        <dbReference type="ChEBI" id="CHEBI:57783"/>
    </ligand>
</feature>
<keyword evidence="7 8" id="KW-0520">NAD</keyword>
<feature type="binding site" evidence="7">
    <location>
        <position position="149"/>
    </location>
    <ligand>
        <name>NADPH</name>
        <dbReference type="ChEBI" id="CHEBI:57783"/>
    </ligand>
</feature>
<evidence type="ECO:0000313" key="12">
    <source>
        <dbReference type="EMBL" id="MCF4142975.1"/>
    </source>
</evidence>
<dbReference type="EMBL" id="JAKGUD010000009">
    <property type="protein sequence ID" value="MCF4142975.1"/>
    <property type="molecule type" value="Genomic_DNA"/>
</dbReference>
<evidence type="ECO:0000259" key="10">
    <source>
        <dbReference type="Pfam" id="PF01210"/>
    </source>
</evidence>
<accession>A0ABS9EP51</accession>
<evidence type="ECO:0000256" key="4">
    <source>
        <dbReference type="ARBA" id="ARBA00023098"/>
    </source>
</evidence>
<feature type="binding site" evidence="7">
    <location>
        <position position="58"/>
    </location>
    <ligand>
        <name>NADPH</name>
        <dbReference type="ChEBI" id="CHEBI:57783"/>
    </ligand>
</feature>
<feature type="active site" description="Proton acceptor" evidence="7">
    <location>
        <position position="200"/>
    </location>
</feature>
<feature type="domain" description="Glycerol-3-phosphate dehydrogenase NAD-dependent N-terminal" evidence="10">
    <location>
        <begin position="12"/>
        <end position="168"/>
    </location>
</feature>
<feature type="binding site" evidence="7">
    <location>
        <position position="41"/>
    </location>
    <ligand>
        <name>NADPH</name>
        <dbReference type="ChEBI" id="CHEBI:57783"/>
    </ligand>
</feature>
<evidence type="ECO:0000256" key="3">
    <source>
        <dbReference type="ARBA" id="ARBA00023002"/>
    </source>
</evidence>
<comment type="subcellular location">
    <subcellularLocation>
        <location evidence="7">Cytoplasm</location>
    </subcellularLocation>
</comment>
<dbReference type="InterPro" id="IPR006168">
    <property type="entry name" value="G3P_DH_NAD-dep"/>
</dbReference>
<feature type="binding site" evidence="7">
    <location>
        <position position="290"/>
    </location>
    <ligand>
        <name>NADPH</name>
        <dbReference type="ChEBI" id="CHEBI:57783"/>
    </ligand>
</feature>
<evidence type="ECO:0000259" key="11">
    <source>
        <dbReference type="Pfam" id="PF07479"/>
    </source>
</evidence>
<evidence type="ECO:0000256" key="1">
    <source>
        <dbReference type="ARBA" id="ARBA00011009"/>
    </source>
</evidence>
<protein>
    <recommendedName>
        <fullName evidence="7">Glycerol-3-phosphate dehydrogenase [NAD(P)+]</fullName>
        <ecNumber evidence="7">1.1.1.94</ecNumber>
    </recommendedName>
    <alternativeName>
        <fullName evidence="7">NAD(P)(+)-dependent glycerol-3-phosphate dehydrogenase</fullName>
    </alternativeName>
    <alternativeName>
        <fullName evidence="7">NAD(P)H-dependent dihydroxyacetone-phosphate reductase</fullName>
    </alternativeName>
</protein>